<evidence type="ECO:0000313" key="7">
    <source>
        <dbReference type="WBParaSite" id="nRc.2.0.1.t29756-RA"/>
    </source>
</evidence>
<keyword evidence="3" id="KW-0227">DNA damage</keyword>
<comment type="similarity">
    <text evidence="2">Belongs to the rad1 family.</text>
</comment>
<dbReference type="Proteomes" id="UP000887565">
    <property type="component" value="Unplaced"/>
</dbReference>
<dbReference type="InterPro" id="IPR003021">
    <property type="entry name" value="Rad1_Rec1_Rad17"/>
</dbReference>
<dbReference type="Pfam" id="PF02144">
    <property type="entry name" value="Rad1"/>
    <property type="match status" value="1"/>
</dbReference>
<dbReference type="GO" id="GO:0000077">
    <property type="term" value="P:DNA damage checkpoint signaling"/>
    <property type="evidence" value="ECO:0007669"/>
    <property type="project" value="InterPro"/>
</dbReference>
<dbReference type="WBParaSite" id="nRc.2.0.1.t29756-RA">
    <property type="protein sequence ID" value="nRc.2.0.1.t29756-RA"/>
    <property type="gene ID" value="nRc.2.0.1.g29756"/>
</dbReference>
<dbReference type="GO" id="GO:0006281">
    <property type="term" value="P:DNA repair"/>
    <property type="evidence" value="ECO:0007669"/>
    <property type="project" value="UniProtKB-KW"/>
</dbReference>
<evidence type="ECO:0000256" key="5">
    <source>
        <dbReference type="ARBA" id="ARBA00023242"/>
    </source>
</evidence>
<dbReference type="GO" id="GO:0030896">
    <property type="term" value="C:checkpoint clamp complex"/>
    <property type="evidence" value="ECO:0007669"/>
    <property type="project" value="TreeGrafter"/>
</dbReference>
<name>A0A915JU12_ROMCU</name>
<dbReference type="Gene3D" id="3.70.10.10">
    <property type="match status" value="1"/>
</dbReference>
<evidence type="ECO:0000313" key="6">
    <source>
        <dbReference type="Proteomes" id="UP000887565"/>
    </source>
</evidence>
<reference evidence="7" key="1">
    <citation type="submission" date="2022-11" db="UniProtKB">
        <authorList>
            <consortium name="WormBaseParasite"/>
        </authorList>
    </citation>
    <scope>IDENTIFICATION</scope>
</reference>
<dbReference type="InterPro" id="IPR046938">
    <property type="entry name" value="DNA_clamp_sf"/>
</dbReference>
<keyword evidence="6" id="KW-1185">Reference proteome</keyword>
<dbReference type="SUPFAM" id="SSF55979">
    <property type="entry name" value="DNA clamp"/>
    <property type="match status" value="1"/>
</dbReference>
<comment type="subcellular location">
    <subcellularLocation>
        <location evidence="1">Nucleus</location>
    </subcellularLocation>
</comment>
<evidence type="ECO:0000256" key="4">
    <source>
        <dbReference type="ARBA" id="ARBA00023204"/>
    </source>
</evidence>
<dbReference type="PANTHER" id="PTHR10870:SF0">
    <property type="entry name" value="CELL CYCLE CHECKPOINT PROTEIN RAD1"/>
    <property type="match status" value="1"/>
</dbReference>
<organism evidence="6 7">
    <name type="scientific">Romanomermis culicivorax</name>
    <name type="common">Nematode worm</name>
    <dbReference type="NCBI Taxonomy" id="13658"/>
    <lineage>
        <taxon>Eukaryota</taxon>
        <taxon>Metazoa</taxon>
        <taxon>Ecdysozoa</taxon>
        <taxon>Nematoda</taxon>
        <taxon>Enoplea</taxon>
        <taxon>Dorylaimia</taxon>
        <taxon>Mermithida</taxon>
        <taxon>Mermithoidea</taxon>
        <taxon>Mermithidae</taxon>
        <taxon>Romanomermis</taxon>
    </lineage>
</organism>
<accession>A0A915JU12</accession>
<evidence type="ECO:0000256" key="2">
    <source>
        <dbReference type="ARBA" id="ARBA00010991"/>
    </source>
</evidence>
<evidence type="ECO:0000256" key="3">
    <source>
        <dbReference type="ARBA" id="ARBA00022763"/>
    </source>
</evidence>
<dbReference type="PANTHER" id="PTHR10870">
    <property type="entry name" value="CELL CYCLE CHECKPOINT PROTEIN RAD1"/>
    <property type="match status" value="1"/>
</dbReference>
<evidence type="ECO:0000256" key="1">
    <source>
        <dbReference type="ARBA" id="ARBA00004123"/>
    </source>
</evidence>
<keyword evidence="4" id="KW-0234">DNA repair</keyword>
<sequence length="210" mass="23473">MVPVPAEKECLNLFGRSTFGQSSSATVKILYAGYGTPMKLLLEESGIVTDCSIKTSEPTDMIDFEFSPANVVSKVIMRPEVIRETFSEFDSNIELVEISISLENGFTISSSDSYCSSITEIPTKSEIIDSFSCAQSQTFRYRANLLKRTIKSLQLANKISMRIDQRGFLSIQYMIEFGGRMTFIEFECAPEYEAVGQRNPVTDSQYSSDS</sequence>
<dbReference type="PRINTS" id="PR01245">
    <property type="entry name" value="RAD1REC1"/>
</dbReference>
<keyword evidence="5" id="KW-0539">Nucleus</keyword>
<dbReference type="OMA" id="FSCEREL"/>
<protein>
    <submittedName>
        <fullName evidence="7">Cell cycle checkpoint protein RAD1</fullName>
    </submittedName>
</protein>
<proteinExistence type="inferred from homology"/>
<dbReference type="AlphaFoldDB" id="A0A915JU12"/>